<reference evidence="6" key="1">
    <citation type="submission" date="2021-10" db="EMBL/GenBank/DDBJ databases">
        <title>Novel species in genus Arthrobacter.</title>
        <authorList>
            <person name="Liu Y."/>
        </authorList>
    </citation>
    <scope>NUCLEOTIDE SEQUENCE</scope>
    <source>
        <strain evidence="6">Zg-Y453</strain>
    </source>
</reference>
<dbReference type="InterPro" id="IPR029016">
    <property type="entry name" value="GAF-like_dom_sf"/>
</dbReference>
<name>A0A9X1MDL1_9MICC</name>
<comment type="caution">
    <text evidence="6">The sequence shown here is derived from an EMBL/GenBank/DDBJ whole genome shotgun (WGS) entry which is preliminary data.</text>
</comment>
<evidence type="ECO:0000259" key="4">
    <source>
        <dbReference type="PROSITE" id="PS51077"/>
    </source>
</evidence>
<evidence type="ECO:0000256" key="1">
    <source>
        <dbReference type="ARBA" id="ARBA00023015"/>
    </source>
</evidence>
<dbReference type="PROSITE" id="PS51077">
    <property type="entry name" value="HTH_ICLR"/>
    <property type="match status" value="1"/>
</dbReference>
<sequence>MANSPSGESVVNRVVRLLAAFSDEEPALPLRKLAREANLPVSTVHRLVAELEVEGLLERDAEKRVRHGHRLWELASRGSRAANLREAALPVMEDLLAHSGQHVSLGVLEGTDVLYIERLASDASTVNITRVAGRLPVHGCSAGLVFMAHAPEEEQDRFLHRRLEKLTESTVTDPEQLRGVLAAVRQSGFCSMAGIIVEESSGISVPIFARRGQVVAGLTVIVPLGQEALPAIVPQLKMASRAITRRLGYVPAAPGMQRRSVQSQGRV</sequence>
<dbReference type="PANTHER" id="PTHR30136:SF24">
    <property type="entry name" value="HTH-TYPE TRANSCRIPTIONAL REPRESSOR ALLR"/>
    <property type="match status" value="1"/>
</dbReference>
<dbReference type="InterPro" id="IPR050707">
    <property type="entry name" value="HTH_MetabolicPath_Reg"/>
</dbReference>
<evidence type="ECO:0000256" key="2">
    <source>
        <dbReference type="ARBA" id="ARBA00023125"/>
    </source>
</evidence>
<dbReference type="GO" id="GO:0045892">
    <property type="term" value="P:negative regulation of DNA-templated transcription"/>
    <property type="evidence" value="ECO:0007669"/>
    <property type="project" value="TreeGrafter"/>
</dbReference>
<keyword evidence="1" id="KW-0805">Transcription regulation</keyword>
<dbReference type="SUPFAM" id="SSF46785">
    <property type="entry name" value="Winged helix' DNA-binding domain"/>
    <property type="match status" value="1"/>
</dbReference>
<feature type="domain" description="IclR-ED" evidence="5">
    <location>
        <begin position="70"/>
        <end position="249"/>
    </location>
</feature>
<dbReference type="SUPFAM" id="SSF55781">
    <property type="entry name" value="GAF domain-like"/>
    <property type="match status" value="1"/>
</dbReference>
<dbReference type="Pfam" id="PF01614">
    <property type="entry name" value="IclR_C"/>
    <property type="match status" value="1"/>
</dbReference>
<gene>
    <name evidence="6" type="ORF">LJ757_09680</name>
</gene>
<evidence type="ECO:0000313" key="7">
    <source>
        <dbReference type="Proteomes" id="UP001139158"/>
    </source>
</evidence>
<keyword evidence="2" id="KW-0238">DNA-binding</keyword>
<dbReference type="GO" id="GO:0003700">
    <property type="term" value="F:DNA-binding transcription factor activity"/>
    <property type="evidence" value="ECO:0007669"/>
    <property type="project" value="TreeGrafter"/>
</dbReference>
<organism evidence="6 7">
    <name type="scientific">Arthrobacter caoxuetaonis</name>
    <dbReference type="NCBI Taxonomy" id="2886935"/>
    <lineage>
        <taxon>Bacteria</taxon>
        <taxon>Bacillati</taxon>
        <taxon>Actinomycetota</taxon>
        <taxon>Actinomycetes</taxon>
        <taxon>Micrococcales</taxon>
        <taxon>Micrococcaceae</taxon>
        <taxon>Arthrobacter</taxon>
    </lineage>
</organism>
<dbReference type="GO" id="GO:0003677">
    <property type="term" value="F:DNA binding"/>
    <property type="evidence" value="ECO:0007669"/>
    <property type="project" value="UniProtKB-KW"/>
</dbReference>
<dbReference type="Gene3D" id="1.10.10.10">
    <property type="entry name" value="Winged helix-like DNA-binding domain superfamily/Winged helix DNA-binding domain"/>
    <property type="match status" value="1"/>
</dbReference>
<keyword evidence="7" id="KW-1185">Reference proteome</keyword>
<evidence type="ECO:0000313" key="6">
    <source>
        <dbReference type="EMBL" id="MCC3298073.1"/>
    </source>
</evidence>
<evidence type="ECO:0000256" key="3">
    <source>
        <dbReference type="ARBA" id="ARBA00023163"/>
    </source>
</evidence>
<dbReference type="Proteomes" id="UP001139158">
    <property type="component" value="Unassembled WGS sequence"/>
</dbReference>
<dbReference type="InterPro" id="IPR036390">
    <property type="entry name" value="WH_DNA-bd_sf"/>
</dbReference>
<dbReference type="InterPro" id="IPR014757">
    <property type="entry name" value="Tscrpt_reg_IclR_C"/>
</dbReference>
<protein>
    <submittedName>
        <fullName evidence="6">IclR family transcriptional regulator</fullName>
    </submittedName>
</protein>
<dbReference type="Gene3D" id="3.30.450.40">
    <property type="match status" value="1"/>
</dbReference>
<feature type="domain" description="HTH iclR-type" evidence="4">
    <location>
        <begin position="8"/>
        <end position="69"/>
    </location>
</feature>
<evidence type="ECO:0000259" key="5">
    <source>
        <dbReference type="PROSITE" id="PS51078"/>
    </source>
</evidence>
<dbReference type="EMBL" id="JAJFZV010000009">
    <property type="protein sequence ID" value="MCC3298073.1"/>
    <property type="molecule type" value="Genomic_DNA"/>
</dbReference>
<dbReference type="PROSITE" id="PS51078">
    <property type="entry name" value="ICLR_ED"/>
    <property type="match status" value="1"/>
</dbReference>
<dbReference type="PANTHER" id="PTHR30136">
    <property type="entry name" value="HELIX-TURN-HELIX TRANSCRIPTIONAL REGULATOR, ICLR FAMILY"/>
    <property type="match status" value="1"/>
</dbReference>
<proteinExistence type="predicted"/>
<dbReference type="Pfam" id="PF09339">
    <property type="entry name" value="HTH_IclR"/>
    <property type="match status" value="1"/>
</dbReference>
<dbReference type="InterPro" id="IPR036388">
    <property type="entry name" value="WH-like_DNA-bd_sf"/>
</dbReference>
<keyword evidence="3" id="KW-0804">Transcription</keyword>
<dbReference type="RefSeq" id="WP_227895945.1">
    <property type="nucleotide sequence ID" value="NZ_CP099466.1"/>
</dbReference>
<dbReference type="InterPro" id="IPR005471">
    <property type="entry name" value="Tscrpt_reg_IclR_N"/>
</dbReference>
<dbReference type="AlphaFoldDB" id="A0A9X1MDL1"/>
<dbReference type="SMART" id="SM00346">
    <property type="entry name" value="HTH_ICLR"/>
    <property type="match status" value="1"/>
</dbReference>
<accession>A0A9X1MDL1</accession>